<name>A0A7M1SP24_9MICO</name>
<proteinExistence type="predicted"/>
<dbReference type="KEGG" id="halt:IM660_11280"/>
<dbReference type="EMBL" id="CP063169">
    <property type="protein sequence ID" value="QOR69288.1"/>
    <property type="molecule type" value="Genomic_DNA"/>
</dbReference>
<evidence type="ECO:0000256" key="2">
    <source>
        <dbReference type="SAM" id="Phobius"/>
    </source>
</evidence>
<evidence type="ECO:0008006" key="5">
    <source>
        <dbReference type="Google" id="ProtNLM"/>
    </source>
</evidence>
<reference evidence="3 4" key="1">
    <citation type="submission" date="2020-10" db="EMBL/GenBank/DDBJ databases">
        <title>Haloactinobacterium sp. RN3S43, a bacterium isolated from saline soil.</title>
        <authorList>
            <person name="Sun J.-Q."/>
        </authorList>
    </citation>
    <scope>NUCLEOTIDE SEQUENCE [LARGE SCALE GENOMIC DNA]</scope>
    <source>
        <strain evidence="3 4">RN3S43</strain>
    </source>
</reference>
<dbReference type="AlphaFoldDB" id="A0A7M1SP24"/>
<gene>
    <name evidence="3" type="ORF">IM660_11280</name>
</gene>
<feature type="region of interest" description="Disordered" evidence="1">
    <location>
        <begin position="47"/>
        <end position="79"/>
    </location>
</feature>
<sequence length="186" mass="18947">MSQQSPDGYGHQVNGYGQAGQGGYAPGQPAYGYSTAGAQPNYGYPADGAQAAYGQPQPGPGAPGAPGTPDAPGTPMRYTARASGPGLFDTTFASSTIRSTAKTAFVAVILLAGGLAFTGMFSAIADFSQLRYGGFGLVLYGLSDLVLYGALAFAVLVLGRLLIDHVVQSANEREAVAAAREKDTDD</sequence>
<keyword evidence="4" id="KW-1185">Reference proteome</keyword>
<evidence type="ECO:0000313" key="4">
    <source>
        <dbReference type="Proteomes" id="UP000593758"/>
    </source>
</evidence>
<keyword evidence="2" id="KW-0812">Transmembrane</keyword>
<feature type="compositionally biased region" description="Low complexity" evidence="1">
    <location>
        <begin position="47"/>
        <end position="56"/>
    </location>
</feature>
<dbReference type="RefSeq" id="WP_193495566.1">
    <property type="nucleotide sequence ID" value="NZ_CP063169.1"/>
</dbReference>
<feature type="region of interest" description="Disordered" evidence="1">
    <location>
        <begin position="1"/>
        <end position="21"/>
    </location>
</feature>
<organism evidence="3 4">
    <name type="scientific">Ruania alkalisoli</name>
    <dbReference type="NCBI Taxonomy" id="2779775"/>
    <lineage>
        <taxon>Bacteria</taxon>
        <taxon>Bacillati</taxon>
        <taxon>Actinomycetota</taxon>
        <taxon>Actinomycetes</taxon>
        <taxon>Micrococcales</taxon>
        <taxon>Ruaniaceae</taxon>
        <taxon>Ruania</taxon>
    </lineage>
</organism>
<keyword evidence="2" id="KW-1133">Transmembrane helix</keyword>
<keyword evidence="2" id="KW-0472">Membrane</keyword>
<feature type="compositionally biased region" description="Low complexity" evidence="1">
    <location>
        <begin position="65"/>
        <end position="75"/>
    </location>
</feature>
<evidence type="ECO:0000313" key="3">
    <source>
        <dbReference type="EMBL" id="QOR69288.1"/>
    </source>
</evidence>
<feature type="transmembrane region" description="Helical" evidence="2">
    <location>
        <begin position="104"/>
        <end position="125"/>
    </location>
</feature>
<feature type="transmembrane region" description="Helical" evidence="2">
    <location>
        <begin position="145"/>
        <end position="163"/>
    </location>
</feature>
<protein>
    <recommendedName>
        <fullName evidence="5">DUF4282 domain-containing protein</fullName>
    </recommendedName>
</protein>
<accession>A0A7M1SP24</accession>
<dbReference type="Proteomes" id="UP000593758">
    <property type="component" value="Chromosome"/>
</dbReference>
<evidence type="ECO:0000256" key="1">
    <source>
        <dbReference type="SAM" id="MobiDB-lite"/>
    </source>
</evidence>